<dbReference type="RefSeq" id="WP_128324886.1">
    <property type="nucleotide sequence ID" value="NZ_QJRG01000047.1"/>
</dbReference>
<gene>
    <name evidence="2" type="ORF">DM813_19020</name>
</gene>
<sequence>MSGWIKCSDRLPEVGVTVLVYAPPQPDDWPDDIRISFDALDPDADDPRWLVHGEHYEHFCCVALPEGSVGPSEQAPYTHWMPCPPIPAE</sequence>
<evidence type="ECO:0000259" key="1">
    <source>
        <dbReference type="Pfam" id="PF04448"/>
    </source>
</evidence>
<proteinExistence type="predicted"/>
<dbReference type="EMBL" id="QJRG01000047">
    <property type="protein sequence ID" value="RWU21282.1"/>
    <property type="molecule type" value="Genomic_DNA"/>
</dbReference>
<reference evidence="2 3" key="1">
    <citation type="submission" date="2018-06" db="EMBL/GenBank/DDBJ databases">
        <title>Bacteria isolated from soil of Wuhan.</title>
        <authorList>
            <person name="Wei X."/>
            <person name="Chunhua H."/>
        </authorList>
    </citation>
    <scope>NUCLEOTIDE SEQUENCE [LARGE SCALE GENOMIC DNA]</scope>
    <source>
        <strain evidence="3">xwS2</strain>
    </source>
</reference>
<evidence type="ECO:0000313" key="3">
    <source>
        <dbReference type="Proteomes" id="UP000288983"/>
    </source>
</evidence>
<dbReference type="Pfam" id="PF04448">
    <property type="entry name" value="DUF551"/>
    <property type="match status" value="1"/>
</dbReference>
<protein>
    <recommendedName>
        <fullName evidence="1">DUF551 domain-containing protein</fullName>
    </recommendedName>
</protein>
<feature type="domain" description="DUF551" evidence="1">
    <location>
        <begin position="3"/>
        <end position="85"/>
    </location>
</feature>
<accession>A0A443ZQ93</accession>
<organism evidence="2 3">
    <name type="scientific">Pseudomonas alkylphenolica</name>
    <dbReference type="NCBI Taxonomy" id="237609"/>
    <lineage>
        <taxon>Bacteria</taxon>
        <taxon>Pseudomonadati</taxon>
        <taxon>Pseudomonadota</taxon>
        <taxon>Gammaproteobacteria</taxon>
        <taxon>Pseudomonadales</taxon>
        <taxon>Pseudomonadaceae</taxon>
        <taxon>Pseudomonas</taxon>
    </lineage>
</organism>
<dbReference type="InterPro" id="IPR007539">
    <property type="entry name" value="DUF551"/>
</dbReference>
<name>A0A443ZQ93_9PSED</name>
<evidence type="ECO:0000313" key="2">
    <source>
        <dbReference type="EMBL" id="RWU21282.1"/>
    </source>
</evidence>
<dbReference type="AlphaFoldDB" id="A0A443ZQ93"/>
<comment type="caution">
    <text evidence="2">The sequence shown here is derived from an EMBL/GenBank/DDBJ whole genome shotgun (WGS) entry which is preliminary data.</text>
</comment>
<dbReference type="Proteomes" id="UP000288983">
    <property type="component" value="Unassembled WGS sequence"/>
</dbReference>
<dbReference type="OrthoDB" id="5678344at2"/>